<dbReference type="EnsemblMetazoa" id="XM_011410853.1">
    <property type="protein sequence ID" value="XP_011409155.1"/>
    <property type="gene ID" value="LOC105316056"/>
</dbReference>
<name>A0AAN0ISR7_AMPQE</name>
<reference evidence="3" key="1">
    <citation type="journal article" date="2010" name="Nature">
        <title>The Amphimedon queenslandica genome and the evolution of animal complexity.</title>
        <authorList>
            <person name="Srivastava M."/>
            <person name="Simakov O."/>
            <person name="Chapman J."/>
            <person name="Fahey B."/>
            <person name="Gauthier M.E."/>
            <person name="Mitros T."/>
            <person name="Richards G.S."/>
            <person name="Conaco C."/>
            <person name="Dacre M."/>
            <person name="Hellsten U."/>
            <person name="Larroux C."/>
            <person name="Putnam N.H."/>
            <person name="Stanke M."/>
            <person name="Adamska M."/>
            <person name="Darling A."/>
            <person name="Degnan S.M."/>
            <person name="Oakley T.H."/>
            <person name="Plachetzki D.C."/>
            <person name="Zhai Y."/>
            <person name="Adamski M."/>
            <person name="Calcino A."/>
            <person name="Cummins S.F."/>
            <person name="Goodstein D.M."/>
            <person name="Harris C."/>
            <person name="Jackson D.J."/>
            <person name="Leys S.P."/>
            <person name="Shu S."/>
            <person name="Woodcroft B.J."/>
            <person name="Vervoort M."/>
            <person name="Kosik K.S."/>
            <person name="Manning G."/>
            <person name="Degnan B.M."/>
            <person name="Rokhsar D.S."/>
        </authorList>
    </citation>
    <scope>NUCLEOTIDE SEQUENCE [LARGE SCALE GENOMIC DNA]</scope>
</reference>
<dbReference type="AlphaFoldDB" id="A0AAN0ISR7"/>
<protein>
    <submittedName>
        <fullName evidence="2">Uncharacterized protein</fullName>
    </submittedName>
</protein>
<dbReference type="Proteomes" id="UP000007879">
    <property type="component" value="Unassembled WGS sequence"/>
</dbReference>
<feature type="compositionally biased region" description="Basic and acidic residues" evidence="1">
    <location>
        <begin position="496"/>
        <end position="520"/>
    </location>
</feature>
<dbReference type="KEGG" id="aqu:105316056"/>
<proteinExistence type="predicted"/>
<accession>A0AAN0ISR7</accession>
<reference evidence="2" key="2">
    <citation type="submission" date="2024-06" db="UniProtKB">
        <authorList>
            <consortium name="EnsemblMetazoa"/>
        </authorList>
    </citation>
    <scope>IDENTIFICATION</scope>
</reference>
<dbReference type="RefSeq" id="XP_011409155.1">
    <property type="nucleotide sequence ID" value="XM_011410853.1"/>
</dbReference>
<sequence>MERERELLRNEIKNKVAEEKAKMELEKNQLKEELMREKEALKDELKEKEEELKIQKEELTKEKEKQIDKKEELIKTLTKEKDKLMKEKEPLARELEEKRAEEEELMRENRALKKEFEEEKGKLVKEDEDRIISLVQLLEKEMEERSKGEEHKTELEEKHAIELEGIKQQLDAVRAEKNRLKMNYQQKYEAQLKQYEEEMDEKMKQLHEETAAVIKQKETKAKALQDREEEAVLKEVEDLRNEVKMRKEDIKTLEAQVVEAGNAYKKLEAQLIKQEEEIEACVNERLREEVDKHLREAVKAQLSSQKIDEQKKVFAAHVKGKEEKVKTQYEVLLASKERRIKELGAEVEEIMEQLKWKKETEHYLREEIINLQLKVKRYEAQIKELEEEMNEKMKLVQEETAAKIKQHIEATAKAQDREEESVLKEVEDLKIEVKMRREDIETLEAQVVEAGNAYKKLEAQLMIQEEEIEARVNEILRKEVDKHLREAVKAQLTSQKTDEQKKVFAAHQKEKEEKVKIQYE</sequence>
<evidence type="ECO:0000256" key="1">
    <source>
        <dbReference type="SAM" id="MobiDB-lite"/>
    </source>
</evidence>
<dbReference type="GeneID" id="105316056"/>
<evidence type="ECO:0000313" key="3">
    <source>
        <dbReference type="Proteomes" id="UP000007879"/>
    </source>
</evidence>
<evidence type="ECO:0000313" key="2">
    <source>
        <dbReference type="EnsemblMetazoa" id="XP_011409155.1"/>
    </source>
</evidence>
<keyword evidence="3" id="KW-1185">Reference proteome</keyword>
<organism evidence="2 3">
    <name type="scientific">Amphimedon queenslandica</name>
    <name type="common">Sponge</name>
    <dbReference type="NCBI Taxonomy" id="400682"/>
    <lineage>
        <taxon>Eukaryota</taxon>
        <taxon>Metazoa</taxon>
        <taxon>Porifera</taxon>
        <taxon>Demospongiae</taxon>
        <taxon>Heteroscleromorpha</taxon>
        <taxon>Haplosclerida</taxon>
        <taxon>Niphatidae</taxon>
        <taxon>Amphimedon</taxon>
    </lineage>
</organism>
<feature type="region of interest" description="Disordered" evidence="1">
    <location>
        <begin position="492"/>
        <end position="520"/>
    </location>
</feature>